<dbReference type="Proteomes" id="UP000295030">
    <property type="component" value="Unassembled WGS sequence"/>
</dbReference>
<reference evidence="2 3" key="1">
    <citation type="submission" date="2019-03" db="EMBL/GenBank/DDBJ databases">
        <title>Genomic Encyclopedia of Type Strains, Phase IV (KMG-IV): sequencing the most valuable type-strain genomes for metagenomic binning, comparative biology and taxonomic classification.</title>
        <authorList>
            <person name="Goeker M."/>
        </authorList>
    </citation>
    <scope>NUCLEOTIDE SEQUENCE [LARGE SCALE GENOMIC DNA]</scope>
    <source>
        <strain evidence="2 3">DSM 101</strain>
    </source>
</reference>
<dbReference type="Pfam" id="PF00665">
    <property type="entry name" value="rve"/>
    <property type="match status" value="1"/>
</dbReference>
<dbReference type="InterPro" id="IPR001584">
    <property type="entry name" value="Integrase_cat-core"/>
</dbReference>
<dbReference type="Gene3D" id="3.30.420.10">
    <property type="entry name" value="Ribonuclease H-like superfamily/Ribonuclease H"/>
    <property type="match status" value="1"/>
</dbReference>
<accession>A0A4R1HJJ6</accession>
<dbReference type="InterPro" id="IPR050900">
    <property type="entry name" value="Transposase_IS3/IS150/IS904"/>
</dbReference>
<dbReference type="AlphaFoldDB" id="A0A4R1HJJ6"/>
<comment type="caution">
    <text evidence="2">The sequence shown here is derived from an EMBL/GenBank/DDBJ whole genome shotgun (WGS) entry which is preliminary data.</text>
</comment>
<dbReference type="GO" id="GO:0003676">
    <property type="term" value="F:nucleic acid binding"/>
    <property type="evidence" value="ECO:0007669"/>
    <property type="project" value="InterPro"/>
</dbReference>
<dbReference type="PANTHER" id="PTHR46889:SF4">
    <property type="entry name" value="TRANSPOSASE INSO FOR INSERTION SEQUENCE ELEMENT IS911B-RELATED"/>
    <property type="match status" value="1"/>
</dbReference>
<dbReference type="PROSITE" id="PS50994">
    <property type="entry name" value="INTEGRASE"/>
    <property type="match status" value="1"/>
</dbReference>
<dbReference type="GO" id="GO:0015074">
    <property type="term" value="P:DNA integration"/>
    <property type="evidence" value="ECO:0007669"/>
    <property type="project" value="InterPro"/>
</dbReference>
<sequence>MSEATVYRLLKAHDLITTPAYVVIKAADQFHTKTTRPNEIWQTDFTYFKIIGWGWMYLSTVLDDFSRYIIAWKLCTNIRAEDVTETLDLALAASGCGSATVLHNARAPAAQRQWPQLHRRRSGGVH</sequence>
<evidence type="ECO:0000313" key="3">
    <source>
        <dbReference type="Proteomes" id="UP000295030"/>
    </source>
</evidence>
<gene>
    <name evidence="2" type="ORF">EV667_4151</name>
</gene>
<protein>
    <submittedName>
        <fullName evidence="2">Integrase-like protein</fullName>
    </submittedName>
</protein>
<keyword evidence="3" id="KW-1185">Reference proteome</keyword>
<dbReference type="InterPro" id="IPR012337">
    <property type="entry name" value="RNaseH-like_sf"/>
</dbReference>
<proteinExistence type="predicted"/>
<dbReference type="PANTHER" id="PTHR46889">
    <property type="entry name" value="TRANSPOSASE INSF FOR INSERTION SEQUENCE IS3B-RELATED"/>
    <property type="match status" value="1"/>
</dbReference>
<organism evidence="2 3">
    <name type="scientific">Ancylobacter aquaticus</name>
    <dbReference type="NCBI Taxonomy" id="100"/>
    <lineage>
        <taxon>Bacteria</taxon>
        <taxon>Pseudomonadati</taxon>
        <taxon>Pseudomonadota</taxon>
        <taxon>Alphaproteobacteria</taxon>
        <taxon>Hyphomicrobiales</taxon>
        <taxon>Xanthobacteraceae</taxon>
        <taxon>Ancylobacter</taxon>
    </lineage>
</organism>
<dbReference type="SUPFAM" id="SSF53098">
    <property type="entry name" value="Ribonuclease H-like"/>
    <property type="match status" value="1"/>
</dbReference>
<feature type="domain" description="Integrase catalytic" evidence="1">
    <location>
        <begin position="33"/>
        <end position="126"/>
    </location>
</feature>
<evidence type="ECO:0000313" key="2">
    <source>
        <dbReference type="EMBL" id="TCK19699.1"/>
    </source>
</evidence>
<name>A0A4R1HJJ6_ANCAQ</name>
<dbReference type="EMBL" id="SMFY01000005">
    <property type="protein sequence ID" value="TCK19699.1"/>
    <property type="molecule type" value="Genomic_DNA"/>
</dbReference>
<evidence type="ECO:0000259" key="1">
    <source>
        <dbReference type="PROSITE" id="PS50994"/>
    </source>
</evidence>
<dbReference type="InterPro" id="IPR036397">
    <property type="entry name" value="RNaseH_sf"/>
</dbReference>